<feature type="transmembrane region" description="Helical" evidence="1">
    <location>
        <begin position="602"/>
        <end position="627"/>
    </location>
</feature>
<feature type="transmembrane region" description="Helical" evidence="1">
    <location>
        <begin position="131"/>
        <end position="154"/>
    </location>
</feature>
<protein>
    <submittedName>
        <fullName evidence="2">Uncharacterized protein</fullName>
    </submittedName>
</protein>
<dbReference type="OrthoDB" id="8297494at2759"/>
<keyword evidence="3" id="KW-1185">Reference proteome</keyword>
<keyword evidence="1" id="KW-1133">Transmembrane helix</keyword>
<evidence type="ECO:0000313" key="2">
    <source>
        <dbReference type="EMBL" id="OXA65218.1"/>
    </source>
</evidence>
<dbReference type="EMBL" id="LNIX01000001">
    <property type="protein sequence ID" value="OXA65218.1"/>
    <property type="molecule type" value="Genomic_DNA"/>
</dbReference>
<feature type="transmembrane region" description="Helical" evidence="1">
    <location>
        <begin position="563"/>
        <end position="582"/>
    </location>
</feature>
<evidence type="ECO:0000313" key="3">
    <source>
        <dbReference type="Proteomes" id="UP000198287"/>
    </source>
</evidence>
<reference evidence="2 3" key="1">
    <citation type="submission" date="2015-12" db="EMBL/GenBank/DDBJ databases">
        <title>The genome of Folsomia candida.</title>
        <authorList>
            <person name="Faddeeva A."/>
            <person name="Derks M.F."/>
            <person name="Anvar Y."/>
            <person name="Smit S."/>
            <person name="Van Straalen N."/>
            <person name="Roelofs D."/>
        </authorList>
    </citation>
    <scope>NUCLEOTIDE SEQUENCE [LARGE SCALE GENOMIC DNA]</scope>
    <source>
        <strain evidence="2 3">VU population</strain>
        <tissue evidence="2">Whole body</tissue>
    </source>
</reference>
<dbReference type="AlphaFoldDB" id="A0A226F6Z4"/>
<feature type="transmembrane region" description="Helical" evidence="1">
    <location>
        <begin position="190"/>
        <end position="217"/>
    </location>
</feature>
<keyword evidence="1" id="KW-0812">Transmembrane</keyword>
<name>A0A226F6Z4_FOLCA</name>
<organism evidence="2 3">
    <name type="scientific">Folsomia candida</name>
    <name type="common">Springtail</name>
    <dbReference type="NCBI Taxonomy" id="158441"/>
    <lineage>
        <taxon>Eukaryota</taxon>
        <taxon>Metazoa</taxon>
        <taxon>Ecdysozoa</taxon>
        <taxon>Arthropoda</taxon>
        <taxon>Hexapoda</taxon>
        <taxon>Collembola</taxon>
        <taxon>Entomobryomorpha</taxon>
        <taxon>Isotomoidea</taxon>
        <taxon>Isotomidae</taxon>
        <taxon>Proisotominae</taxon>
        <taxon>Folsomia</taxon>
    </lineage>
</organism>
<accession>A0A226F6Z4</accession>
<dbReference type="Proteomes" id="UP000198287">
    <property type="component" value="Unassembled WGS sequence"/>
</dbReference>
<feature type="transmembrane region" description="Helical" evidence="1">
    <location>
        <begin position="444"/>
        <end position="466"/>
    </location>
</feature>
<keyword evidence="1" id="KW-0472">Membrane</keyword>
<feature type="transmembrane region" description="Helical" evidence="1">
    <location>
        <begin position="503"/>
        <end position="527"/>
    </location>
</feature>
<gene>
    <name evidence="2" type="ORF">Fcan01_00890</name>
</gene>
<feature type="transmembrane region" description="Helical" evidence="1">
    <location>
        <begin position="357"/>
        <end position="378"/>
    </location>
</feature>
<comment type="caution">
    <text evidence="2">The sequence shown here is derived from an EMBL/GenBank/DDBJ whole genome shotgun (WGS) entry which is preliminary data.</text>
</comment>
<feature type="transmembrane region" description="Helical" evidence="1">
    <location>
        <begin position="390"/>
        <end position="406"/>
    </location>
</feature>
<proteinExistence type="predicted"/>
<sequence>MLGPYLPFLKLDLRVCKFVKCLPFEFDKNLGHLVTTGKVWNLRIFKLECILTVVYAAALIANVCLGNLTMTGKMQGAAFLPIYIFAVVTRWNYSLEVGPIQVINSMVQFENKVLRALPAPPETMLAKLMRIFIPLSNVSIMGLVLLKFVLLTFAPCTPPFILSMLSDCKVLKGQFEFWELLGLHLFESWMLWQMIFAGSWLCLYIIFVGIDCFLSYLRVLERQIGRISPRSEIEADIGLYRMIQILEKQYNALLMHRTVPALLICCPGLQTIVQYVCISHHEDIAMPGFLAFPLMGLNAIIVTSKLEFVVAKMYSTHYLKVLKRHLDVCKFLKCIPFEFDETLGRIIKTRSLKHIRIFRLECILSLIYTVAVFLNISVGHLTLTGKCKGLAFFPLYIFGVVTRWNYSLDLGSMQVINSMLEFEMKVLSALPDAPVSMISKLMRIFIPFSNASLMGLVVLKFVLLTISPCTPPFIMSMMQDCRQASGGIAFFGKMGLHAFEAWMLWQMIFAGSWLVLYVIFVGIDCFLNYLGVIERQIVQVSKPVASRVNIHLYRILQILEKNFNALTMNWALPALVICAPGLQTIVQYVCISHHDDIAMPGFLAFPLMGLNALIVNILIFTLASLVYSSSENVLTKMKEKSTKLRNRALVKRQLRTCTVLKVRFGSKFIDRGTPLIVQTFCLNQTVSIILIVSGK</sequence>
<evidence type="ECO:0000256" key="1">
    <source>
        <dbReference type="SAM" id="Phobius"/>
    </source>
</evidence>
<feature type="transmembrane region" description="Helical" evidence="1">
    <location>
        <begin position="44"/>
        <end position="65"/>
    </location>
</feature>